<organism evidence="2 3">
    <name type="scientific">Grus japonensis</name>
    <name type="common">Japanese crane</name>
    <name type="synonym">Red-crowned crane</name>
    <dbReference type="NCBI Taxonomy" id="30415"/>
    <lineage>
        <taxon>Eukaryota</taxon>
        <taxon>Metazoa</taxon>
        <taxon>Chordata</taxon>
        <taxon>Craniata</taxon>
        <taxon>Vertebrata</taxon>
        <taxon>Euteleostomi</taxon>
        <taxon>Archelosauria</taxon>
        <taxon>Archosauria</taxon>
        <taxon>Dinosauria</taxon>
        <taxon>Saurischia</taxon>
        <taxon>Theropoda</taxon>
        <taxon>Coelurosauria</taxon>
        <taxon>Aves</taxon>
        <taxon>Neognathae</taxon>
        <taxon>Neoaves</taxon>
        <taxon>Gruiformes</taxon>
        <taxon>Gruidae</taxon>
        <taxon>Grus</taxon>
    </lineage>
</organism>
<evidence type="ECO:0000313" key="3">
    <source>
        <dbReference type="Proteomes" id="UP001623348"/>
    </source>
</evidence>
<dbReference type="AlphaFoldDB" id="A0ABC9W3K2"/>
<reference evidence="2 3" key="1">
    <citation type="submission" date="2024-06" db="EMBL/GenBank/DDBJ databases">
        <title>The draft genome of Grus japonensis, version 3.</title>
        <authorList>
            <person name="Nabeshima K."/>
            <person name="Suzuki S."/>
            <person name="Onuma M."/>
        </authorList>
    </citation>
    <scope>NUCLEOTIDE SEQUENCE [LARGE SCALE GENOMIC DNA]</scope>
    <source>
        <strain evidence="2 3">451A</strain>
    </source>
</reference>
<evidence type="ECO:0000259" key="1">
    <source>
        <dbReference type="PROSITE" id="PS50878"/>
    </source>
</evidence>
<dbReference type="EMBL" id="BAAFJT010000001">
    <property type="protein sequence ID" value="GAB0178642.1"/>
    <property type="molecule type" value="Genomic_DNA"/>
</dbReference>
<name>A0ABC9W3K2_GRUJA</name>
<dbReference type="PANTHER" id="PTHR33332">
    <property type="entry name" value="REVERSE TRANSCRIPTASE DOMAIN-CONTAINING PROTEIN"/>
    <property type="match status" value="1"/>
</dbReference>
<gene>
    <name evidence="2" type="ORF">GRJ2_000329500</name>
</gene>
<dbReference type="Pfam" id="PF00078">
    <property type="entry name" value="RVT_1"/>
    <property type="match status" value="1"/>
</dbReference>
<dbReference type="Proteomes" id="UP001623348">
    <property type="component" value="Unassembled WGS sequence"/>
</dbReference>
<proteinExistence type="predicted"/>
<sequence>MERILLGGITSQMKHVTGKRQHGFTKGKSCLTNLVAFYDKVTCSADVRRAVNIVLLDFSKGFSMVSHSLLLGKLMCYGLDKWSMQWVGNWLTGCTQRVVVNSSFSNWQSVTSGVPQGLILGTTLFNIFISDLDDWDKCTLLKFADDTKLNGEVDTSEGRATVQEDLHRLEEQANKKLMKFSEDKCKLLH</sequence>
<accession>A0ABC9W3K2</accession>
<feature type="domain" description="Reverse transcriptase" evidence="1">
    <location>
        <begin position="1"/>
        <end position="189"/>
    </location>
</feature>
<keyword evidence="3" id="KW-1185">Reference proteome</keyword>
<protein>
    <submittedName>
        <fullName evidence="2">Mitochondrial enolase superfamily member 1</fullName>
    </submittedName>
</protein>
<dbReference type="InterPro" id="IPR000477">
    <property type="entry name" value="RT_dom"/>
</dbReference>
<comment type="caution">
    <text evidence="2">The sequence shown here is derived from an EMBL/GenBank/DDBJ whole genome shotgun (WGS) entry which is preliminary data.</text>
</comment>
<dbReference type="PROSITE" id="PS50878">
    <property type="entry name" value="RT_POL"/>
    <property type="match status" value="1"/>
</dbReference>
<evidence type="ECO:0000313" key="2">
    <source>
        <dbReference type="EMBL" id="GAB0178642.1"/>
    </source>
</evidence>